<dbReference type="SUPFAM" id="SSF49410">
    <property type="entry name" value="Alpha-macroglobulin receptor domain"/>
    <property type="match status" value="2"/>
</dbReference>
<evidence type="ECO:0000259" key="9">
    <source>
        <dbReference type="SMART" id="SM01359"/>
    </source>
</evidence>
<dbReference type="Gene3D" id="2.60.40.690">
    <property type="entry name" value="Alpha-macroglobulin, receptor-binding domain"/>
    <property type="match status" value="2"/>
</dbReference>
<dbReference type="GO" id="GO:0004866">
    <property type="term" value="F:endopeptidase inhibitor activity"/>
    <property type="evidence" value="ECO:0007669"/>
    <property type="project" value="InterPro"/>
</dbReference>
<gene>
    <name evidence="12" type="ORF">FF38_00367</name>
</gene>
<dbReference type="Gene3D" id="2.60.40.10">
    <property type="entry name" value="Immunoglobulins"/>
    <property type="match status" value="2"/>
</dbReference>
<protein>
    <recommendedName>
        <fullName evidence="8">TEP1-F</fullName>
    </recommendedName>
</protein>
<feature type="domain" description="Alpha-2-macroglobulin bait region" evidence="9">
    <location>
        <begin position="1730"/>
        <end position="1864"/>
    </location>
</feature>
<keyword evidence="13" id="KW-1185">Reference proteome</keyword>
<feature type="domain" description="Alpha-2-macroglobulin" evidence="10">
    <location>
        <begin position="629"/>
        <end position="719"/>
    </location>
</feature>
<evidence type="ECO:0000256" key="7">
    <source>
        <dbReference type="ARBA" id="ARBA00063781"/>
    </source>
</evidence>
<dbReference type="SMART" id="SM01359">
    <property type="entry name" value="A2M_N_2"/>
    <property type="match status" value="3"/>
</dbReference>
<dbReference type="Gene3D" id="2.60.120.1540">
    <property type="match status" value="2"/>
</dbReference>
<feature type="domain" description="Alpha-2-macroglobulin" evidence="10">
    <location>
        <begin position="2551"/>
        <end position="2641"/>
    </location>
</feature>
<keyword evidence="1" id="KW-0732">Signal</keyword>
<dbReference type="Gene3D" id="2.60.40.2950">
    <property type="match status" value="3"/>
</dbReference>
<evidence type="ECO:0000313" key="13">
    <source>
        <dbReference type="Proteomes" id="UP000037069"/>
    </source>
</evidence>
<evidence type="ECO:0000256" key="2">
    <source>
        <dbReference type="ARBA" id="ARBA00022859"/>
    </source>
</evidence>
<sequence>MKPAWLLQYSFILVHLLTVVISKSYYTIIAPGTIKSNRKYPVTVILHNADEPCTMRVTIEGLSFNETKDVYVNPLESKLIEFMPHKLSPGEYKLKAEGISGLIFKNESILNVQSDYGPHIYIQTDKAIYKPKDLVQFRVVILDEHTRPLKIKEPIRIEILDNLDNRVKQFKDISLQKGVYTGQFPLSEYPVLGLWKIKVIISGKYAYSHYKTITVQKYVLPKFSIHIKSPENILREDGSLKVGFYGKYTYDKYVAGYARIELWDNWNGKLLETKQLEVESVGFVEFHFDTTKDYKSFKIEVQFTENLTGIMQSEQRYVNIKNQRYNIRIPKEEIEFRNNKPYRLKAHVEHWSGAAVLDRETKVVMKHGNKLYESYLDGFGVASFDFDHKSMSDHLFTYKDSQEKFPNILSHDSLKLNETEYYCRLKLLGEGPRLGKTIEIEISSIEKIPYFVYTIMGHATIVHMELIKVAANQKSFIIRITPSIEMIPTSFIYVHYIQNGNLRYEELELKFPHEFENQISLAAATEVVPGKEVTIEIKAQPNSYVSILAVDLSVFLLDPSYDLKKHDILLELANDLSYTNKAVAIYPGIISGLITLTNAHYPYSSTLPGTEFRPASSFPPKFRSKFPETWIFQNLEIHDSSTQLTLQIPDTITTWRITAFSNNDIKGFGIVNEPTDITTIKPFFITLNLPYSVKRGEIVAIPIIIFNYHEQSLDTEIVMYNDNQEFYFMESNLQEAEKSEDDRKQIKQLLVSAEGGKTVTFYINPIQLGEIDLKISATNSLFTDAIVKKLKVEPEGVIKYHNKAMYLSVPPDETLSSFFFLLFPEEKVPDSEYITLSVGGDYLVPTLDNLQDLVHLPSGCGEQNMVNLAPNILILHYLKINGKLGKEKELVRKLRSFIDMGYQQQLSFRHTNGGYSVFGERSDREPSTWLTAYVVRFLIKSARIAPVEMRIIEKDLDYLANQQVPNGAFLRKGYLFSPTHQNQYGLTAFVLLSFLEDRKYALKYQNTIQKGLEFLNFYLNHIKDVYALSIVACALKMAKNNNADSVIEKLKQQSKTDVNGLMWWSGGDRNTANDVEITAYALMALVETPGDHSPILKWLIQQRNAQGGFKSTQDTVVGLQALVKFSEKYKNLNNVNLTVRYHAQDQEGIDIQYRDFKVEPDNALILQQHELPKSTRHISFEVKGTGQSLIQLSYQYNIIEVTQFRHFLINPKVKLLNPHELELEICFTYQMPSELTNSKTNMVIMEVNLPSGFRSDAATEFDIDDNESIQRIESKNSDSTIILYFDNLLANAENCLKVAADKISDLNMKRHLLDKILLMQCIALAVNAESYYSINAPGVIKSNRKYSVFVALHDASEPCSIRIAIEGPSLNEFKDVNLKPYETQLIDFFPKKLLHGIYKLKAEGLSGLIFKNESTLNAYPEYGPKIYIQTDKAIYKPQDIVNFRVLILDEHTRPLNISDPVSIEILDAEKNHVKLFNNITLIHGVFTGHFKLSKYPLLGQWDIKAVLGGKYDYSDFKSITILDYVLPKFSVYLKTPTNVVLEDGYIKVVIFGKYTFDKHVEGNATVELWNDDVLLQTKHIDIENLSFVEFNIKNETNLNDTDTLKVKAKLTDKQTGRTEEEKKNINLHNQRYNIDIPYEEIEFENNKPYRLSVYVKHWSGAAVLDHTTPVIMEHGSKKYESFLDENGVATFEFEHDPNANHLFKFKDSKEELYNIYTSENLMLNNREYYCRLKLLDQKLKLGKPVQIEVSSIVNLPYLMYTIMGHASLIRTQHIKVPPNQKSHIITITPTIEMIPSSFIYVYYVHKGNLHYEEMLLRFPHEFENQITLSAPKKVKPGSEVTIAINAQPKSYVSILAVDLAVYLLDNSYDLDRNDILDELNHEISYTPIPALVYPGLTSGLVTLTNAHYPFEILTVRVSPVIQKPYSLRFRQKFPETWIFDNFLIYYTINAPGVIKSNRKYSVFAALHDASGPCSMRIGLEGPNLNEFKDINLQPYESQLIDFFPKKLMPGDYKLKAEGLSGLIFKNESTLYAYPDYGPKIYIQTDKAIYKPQDIVNFRVLILDEHTRPLNISDPVSIEIWDKDKNRVKLFNNITLTHGVFTEHFKLSKYPILGQWDIKAVLGGRYDYFTYKAIHILDYTLPKFSVYLKTPSNIVLHDGYIKVVIFGKYTFDKHVEGNATVELLDGSVVIQTKHVVIESLGFVEFNIKNETKLNHTKTLKVKAKLTDKQTGRTEEEMKEINLHDQRYKIDIPYNEIEFENNKPYRLSVYVKHWSGAAVLDHNTPVIMEHGSKKYESFLDENGVATFEFEHDPNAHHLFKFKDSMAKLYNIYTSENLMLNNREYYCRLKLVDKILKIGKPVQIEVSSILNIPYLMYTLMSHASLIHTEHIKVPPNQKSNIITIMPSIEMIPRSYIYVYYVHKGKLHYEEMLLSFPLEFENQISLSAPKKVKPGENVTITINAQPKSYVGILAVDLGVYLLDNSYDLSRMDIINELSYEMSYTPLPWAMVYPGLTSGLVTLTNAHYPYELLTSISKPVFVRPYSLRFRQKFPETWIFDNFLINETDTKLTIQIPDTITTWRITAFSNNDILGFGIVNGPTDITTIQNFFISLNLPNSVKRGEIVTIPVTIYNYSNQTLDTEVMLHNKDGEFDFMESTIQGIEKSNDDQQQMKVITVPEDKAKTVKFIIYPIKTGEISFKVTASSSMHSDAVLQKLKVEPEGVPKQINQASYLSIPAGEKISSSFSIKEPLDSVPDSDYITFSVGGHYLVPTVENFNDLIQMPTGCGEQNMVNFAPEILILQYLKANDKLTKEKGLGESLRSSIEVAYQQQLSFRHENGGYSVFGMETDEEPNTWLTAYVVRYFIKASQFISIETKVIDSALEYLSGQQKSNGEFPYTGYLLNPKHKNAYGLTAFILLAFLENEKYATQYAKNIQSGVEFLTSNLNNTQDIYALSLIATAIKRAKHPSARSLINKLNPLCKEHNGLKWWSANDQNLADDIEITSYSAMALLETPGDHTSILKWLIEQRNANGGFTSSYDTVVGMEALVKFSDVYKNLKNVNLKISYSATDRKGTEVAKDVFRVNSNTLLDLHVIELPQSTRHITFEMEGNGASLVQLNHQYNILNVEEFQHFNIQPKTIFKNDEEMNLEVCFTYHDDSNIQNEITTNMVIMEANLPSGFKSNAEKDMILRENNIVQKIESKNSESTIILYLDKLQPNISHCLEIPAEKTSEILMAKPSAIIMYDYYNLTRSSTQFYSL</sequence>
<dbReference type="GO" id="GO:0002376">
    <property type="term" value="P:immune system process"/>
    <property type="evidence" value="ECO:0007669"/>
    <property type="project" value="UniProtKB-KW"/>
</dbReference>
<dbReference type="SUPFAM" id="SSF48239">
    <property type="entry name" value="Terpenoid cyclases/Protein prenyltransferases"/>
    <property type="match status" value="2"/>
</dbReference>
<dbReference type="InterPro" id="IPR013783">
    <property type="entry name" value="Ig-like_fold"/>
</dbReference>
<dbReference type="PANTHER" id="PTHR11412:SF136">
    <property type="entry name" value="CD109 ANTIGEN"/>
    <property type="match status" value="1"/>
</dbReference>
<comment type="caution">
    <text evidence="12">The sequence shown here is derived from an EMBL/GenBank/DDBJ whole genome shotgun (WGS) entry which is preliminary data.</text>
</comment>
<organism evidence="12 13">
    <name type="scientific">Lucilia cuprina</name>
    <name type="common">Green bottle fly</name>
    <name type="synonym">Australian sheep blowfly</name>
    <dbReference type="NCBI Taxonomy" id="7375"/>
    <lineage>
        <taxon>Eukaryota</taxon>
        <taxon>Metazoa</taxon>
        <taxon>Ecdysozoa</taxon>
        <taxon>Arthropoda</taxon>
        <taxon>Hexapoda</taxon>
        <taxon>Insecta</taxon>
        <taxon>Pterygota</taxon>
        <taxon>Neoptera</taxon>
        <taxon>Endopterygota</taxon>
        <taxon>Diptera</taxon>
        <taxon>Brachycera</taxon>
        <taxon>Muscomorpha</taxon>
        <taxon>Oestroidea</taxon>
        <taxon>Calliphoridae</taxon>
        <taxon>Luciliinae</taxon>
        <taxon>Lucilia</taxon>
    </lineage>
</organism>
<keyword evidence="5" id="KW-0325">Glycoprotein</keyword>
<dbReference type="InterPro" id="IPR050473">
    <property type="entry name" value="A2M/Complement_sys"/>
</dbReference>
<dbReference type="PROSITE" id="PS00477">
    <property type="entry name" value="ALPHA_2_MACROGLOBULIN"/>
    <property type="match status" value="2"/>
</dbReference>
<feature type="domain" description="Alpha-2-macroglobulin bait region" evidence="9">
    <location>
        <begin position="2344"/>
        <end position="2478"/>
    </location>
</feature>
<dbReference type="Gene3D" id="1.50.10.20">
    <property type="match status" value="2"/>
</dbReference>
<dbReference type="Gene3D" id="6.20.50.160">
    <property type="match status" value="3"/>
</dbReference>
<dbReference type="Gene3D" id="2.60.40.1940">
    <property type="match status" value="3"/>
</dbReference>
<dbReference type="Proteomes" id="UP000037069">
    <property type="component" value="Unassembled WGS sequence"/>
</dbReference>
<evidence type="ECO:0000313" key="12">
    <source>
        <dbReference type="EMBL" id="KNC22899.1"/>
    </source>
</evidence>
<evidence type="ECO:0000256" key="1">
    <source>
        <dbReference type="ARBA" id="ARBA00022729"/>
    </source>
</evidence>
<evidence type="ECO:0000256" key="3">
    <source>
        <dbReference type="ARBA" id="ARBA00022966"/>
    </source>
</evidence>
<dbReference type="OrthoDB" id="9998011at2759"/>
<keyword evidence="2" id="KW-0391">Immunity</keyword>
<dbReference type="Pfam" id="PF00207">
    <property type="entry name" value="A2M"/>
    <property type="match status" value="2"/>
</dbReference>
<dbReference type="InterPro" id="IPR036595">
    <property type="entry name" value="A-macroglobulin_rcpt-bd_sf"/>
</dbReference>
<dbReference type="EMBL" id="JRES01001441">
    <property type="protein sequence ID" value="KNC22899.1"/>
    <property type="molecule type" value="Genomic_DNA"/>
</dbReference>
<reference evidence="12 13" key="1">
    <citation type="journal article" date="2015" name="Nat. Commun.">
        <title>Lucilia cuprina genome unlocks parasitic fly biology to underpin future interventions.</title>
        <authorList>
            <person name="Anstead C.A."/>
            <person name="Korhonen P.K."/>
            <person name="Young N.D."/>
            <person name="Hall R.S."/>
            <person name="Jex A.R."/>
            <person name="Murali S.C."/>
            <person name="Hughes D.S."/>
            <person name="Lee S.F."/>
            <person name="Perry T."/>
            <person name="Stroehlein A.J."/>
            <person name="Ansell B.R."/>
            <person name="Breugelmans B."/>
            <person name="Hofmann A."/>
            <person name="Qu J."/>
            <person name="Dugan S."/>
            <person name="Lee S.L."/>
            <person name="Chao H."/>
            <person name="Dinh H."/>
            <person name="Han Y."/>
            <person name="Doddapaneni H.V."/>
            <person name="Worley K.C."/>
            <person name="Muzny D.M."/>
            <person name="Ioannidis P."/>
            <person name="Waterhouse R.M."/>
            <person name="Zdobnov E.M."/>
            <person name="James P.J."/>
            <person name="Bagnall N.H."/>
            <person name="Kotze A.C."/>
            <person name="Gibbs R.A."/>
            <person name="Richards S."/>
            <person name="Batterham P."/>
            <person name="Gasser R.B."/>
        </authorList>
    </citation>
    <scope>NUCLEOTIDE SEQUENCE [LARGE SCALE GENOMIC DNA]</scope>
    <source>
        <strain evidence="12 13">LS</strain>
        <tissue evidence="12">Full body</tissue>
    </source>
</reference>
<dbReference type="Pfam" id="PF07678">
    <property type="entry name" value="TED_complement"/>
    <property type="match status" value="2"/>
</dbReference>
<feature type="domain" description="Alpha-macroglobulin receptor-binding" evidence="11">
    <location>
        <begin position="1240"/>
        <end position="1325"/>
    </location>
</feature>
<accession>A0A0L0BUM1</accession>
<evidence type="ECO:0000256" key="4">
    <source>
        <dbReference type="ARBA" id="ARBA00023157"/>
    </source>
</evidence>
<dbReference type="FunFam" id="2.60.40.1930:FF:000001">
    <property type="entry name" value="CD109 isoform 3"/>
    <property type="match status" value="3"/>
</dbReference>
<keyword evidence="4" id="KW-1015">Disulfide bond</keyword>
<dbReference type="InterPro" id="IPR041555">
    <property type="entry name" value="MG3"/>
</dbReference>
<dbReference type="InterPro" id="IPR008930">
    <property type="entry name" value="Terpenoid_cyclase/PrenylTrfase"/>
</dbReference>
<dbReference type="SMART" id="SM01361">
    <property type="entry name" value="A2M_recep"/>
    <property type="match status" value="2"/>
</dbReference>
<dbReference type="SMART" id="SM01419">
    <property type="entry name" value="Thiol-ester_cl"/>
    <property type="match status" value="2"/>
</dbReference>
<dbReference type="Pfam" id="PF07677">
    <property type="entry name" value="A2M_recep"/>
    <property type="match status" value="2"/>
</dbReference>
<dbReference type="Gene3D" id="2.20.130.20">
    <property type="match status" value="2"/>
</dbReference>
<evidence type="ECO:0000256" key="5">
    <source>
        <dbReference type="ARBA" id="ARBA00023180"/>
    </source>
</evidence>
<keyword evidence="3" id="KW-0882">Thioester bond</keyword>
<dbReference type="InterPro" id="IPR011626">
    <property type="entry name" value="Alpha-macroglobulin_TED"/>
</dbReference>
<feature type="domain" description="Alpha-2-macroglobulin bait region" evidence="9">
    <location>
        <begin position="423"/>
        <end position="557"/>
    </location>
</feature>
<dbReference type="InterPro" id="IPR019742">
    <property type="entry name" value="MacrogloblnA2_CS"/>
</dbReference>
<proteinExistence type="predicted"/>
<dbReference type="STRING" id="7375.A0A0L0BUM1"/>
<dbReference type="GO" id="GO:0005615">
    <property type="term" value="C:extracellular space"/>
    <property type="evidence" value="ECO:0007669"/>
    <property type="project" value="InterPro"/>
</dbReference>
<dbReference type="SMART" id="SM01360">
    <property type="entry name" value="A2M"/>
    <property type="match status" value="2"/>
</dbReference>
<comment type="subunit">
    <text evidence="7">Heterodimer of a TEP1-N chain and an TEP1-C chain non-covalently linked. Forms a complex composed of TEP1-N and TEP1-C heterodimer, LRIM1 and APL1C; the interaction stabilizes TEP1-N and TEP1-C heterodimer, prevents its binding to tissues while circulating in the hemolymph and protects the thioester bond from hydrolysis. Mature TEP1 and to a lesser extent full-length TEP1 interact with SPCLIP1; the interaction is induced by microbial infection.</text>
</comment>
<dbReference type="Gene3D" id="2.60.40.1930">
    <property type="match status" value="6"/>
</dbReference>
<dbReference type="Pfam" id="PF01835">
    <property type="entry name" value="MG2"/>
    <property type="match status" value="3"/>
</dbReference>
<dbReference type="PANTHER" id="PTHR11412">
    <property type="entry name" value="MACROGLOBULIN / COMPLEMENT"/>
    <property type="match status" value="1"/>
</dbReference>
<evidence type="ECO:0000259" key="11">
    <source>
        <dbReference type="SMART" id="SM01361"/>
    </source>
</evidence>
<dbReference type="InterPro" id="IPR001599">
    <property type="entry name" value="Macroglobln_a2"/>
</dbReference>
<dbReference type="InterPro" id="IPR002890">
    <property type="entry name" value="MG2"/>
</dbReference>
<dbReference type="FunFam" id="2.60.40.10:FF:000155">
    <property type="entry name" value="complement C3 isoform X1"/>
    <property type="match status" value="2"/>
</dbReference>
<dbReference type="InterPro" id="IPR011625">
    <property type="entry name" value="A2M_N_BRD"/>
</dbReference>
<comment type="function">
    <text evidence="6">Binds covalently through a thioester bond to the pathogen surface resulting in pathogen clearance.</text>
</comment>
<dbReference type="InterPro" id="IPR047565">
    <property type="entry name" value="Alpha-macroglob_thiol-ester_cl"/>
</dbReference>
<evidence type="ECO:0000256" key="6">
    <source>
        <dbReference type="ARBA" id="ARBA00057615"/>
    </source>
</evidence>
<dbReference type="Pfam" id="PF17791">
    <property type="entry name" value="MG3"/>
    <property type="match status" value="3"/>
</dbReference>
<name>A0A0L0BUM1_LUCCU</name>
<feature type="domain" description="Alpha-macroglobulin receptor-binding" evidence="11">
    <location>
        <begin position="3162"/>
        <end position="3252"/>
    </location>
</feature>
<evidence type="ECO:0000256" key="8">
    <source>
        <dbReference type="ARBA" id="ARBA00078071"/>
    </source>
</evidence>
<evidence type="ECO:0000259" key="10">
    <source>
        <dbReference type="SMART" id="SM01360"/>
    </source>
</evidence>
<dbReference type="InterPro" id="IPR009048">
    <property type="entry name" value="A-macroglobulin_rcpt-bd"/>
</dbReference>
<dbReference type="Pfam" id="PF07703">
    <property type="entry name" value="A2M_BRD"/>
    <property type="match status" value="3"/>
</dbReference>